<evidence type="ECO:0000256" key="1">
    <source>
        <dbReference type="SAM" id="MobiDB-lite"/>
    </source>
</evidence>
<organism evidence="2 3">
    <name type="scientific">Oryza sativa subsp. japonica</name>
    <name type="common">Rice</name>
    <dbReference type="NCBI Taxonomy" id="39947"/>
    <lineage>
        <taxon>Eukaryota</taxon>
        <taxon>Viridiplantae</taxon>
        <taxon>Streptophyta</taxon>
        <taxon>Embryophyta</taxon>
        <taxon>Tracheophyta</taxon>
        <taxon>Spermatophyta</taxon>
        <taxon>Magnoliopsida</taxon>
        <taxon>Liliopsida</taxon>
        <taxon>Poales</taxon>
        <taxon>Poaceae</taxon>
        <taxon>BOP clade</taxon>
        <taxon>Oryzoideae</taxon>
        <taxon>Oryzeae</taxon>
        <taxon>Oryzinae</taxon>
        <taxon>Oryza</taxon>
        <taxon>Oryza sativa</taxon>
    </lineage>
</organism>
<evidence type="ECO:0000313" key="3">
    <source>
        <dbReference type="Proteomes" id="UP000059680"/>
    </source>
</evidence>
<dbReference type="PaxDb" id="39947-A0A0P0X657"/>
<accession>A0A0P0X657</accession>
<reference evidence="2 3" key="2">
    <citation type="journal article" date="2013" name="Plant Cell Physiol.">
        <title>Rice Annotation Project Database (RAP-DB): an integrative and interactive database for rice genomics.</title>
        <authorList>
            <person name="Sakai H."/>
            <person name="Lee S.S."/>
            <person name="Tanaka T."/>
            <person name="Numa H."/>
            <person name="Kim J."/>
            <person name="Kawahara Y."/>
            <person name="Wakimoto H."/>
            <person name="Yang C.C."/>
            <person name="Iwamoto M."/>
            <person name="Abe T."/>
            <person name="Yamada Y."/>
            <person name="Muto A."/>
            <person name="Inokuchi H."/>
            <person name="Ikemura T."/>
            <person name="Matsumoto T."/>
            <person name="Sasaki T."/>
            <person name="Itoh T."/>
        </authorList>
    </citation>
    <scope>NUCLEOTIDE SEQUENCE [LARGE SCALE GENOMIC DNA]</scope>
    <source>
        <strain evidence="3">cv. Nipponbare</strain>
    </source>
</reference>
<dbReference type="EMBL" id="AP014963">
    <property type="protein sequence ID" value="BAT01533.1"/>
    <property type="molecule type" value="Genomic_DNA"/>
</dbReference>
<reference evidence="2 3" key="3">
    <citation type="journal article" date="2013" name="Rice">
        <title>Improvement of the Oryza sativa Nipponbare reference genome using next generation sequence and optical map data.</title>
        <authorList>
            <person name="Kawahara Y."/>
            <person name="de la Bastide M."/>
            <person name="Hamilton J.P."/>
            <person name="Kanamori H."/>
            <person name="McCombie W.R."/>
            <person name="Ouyang S."/>
            <person name="Schwartz D.C."/>
            <person name="Tanaka T."/>
            <person name="Wu J."/>
            <person name="Zhou S."/>
            <person name="Childs K.L."/>
            <person name="Davidson R.M."/>
            <person name="Lin H."/>
            <person name="Quesada-Ocampo L."/>
            <person name="Vaillancourt B."/>
            <person name="Sakai H."/>
            <person name="Lee S.S."/>
            <person name="Kim J."/>
            <person name="Numa H."/>
            <person name="Itoh T."/>
            <person name="Buell C.R."/>
            <person name="Matsumoto T."/>
        </authorList>
    </citation>
    <scope>NUCLEOTIDE SEQUENCE [LARGE SCALE GENOMIC DNA]</scope>
    <source>
        <strain evidence="3">cv. Nipponbare</strain>
    </source>
</reference>
<keyword evidence="3" id="KW-1185">Reference proteome</keyword>
<dbReference type="InParanoid" id="A0A0P0X657"/>
<evidence type="ECO:0000313" key="2">
    <source>
        <dbReference type="EMBL" id="BAT01533.1"/>
    </source>
</evidence>
<sequence length="116" mass="12626">MSDPLGDDVKGSFGSGEECEEASDGQDQRAEVPTLRRTAASPWRWRPNEGTIAVAGSGDGHRRAGQRQSSWLRQWQRRGQRRHCRGRERHARKCGAAAEAGVVCARRRGCPSAGGG</sequence>
<reference evidence="3" key="1">
    <citation type="journal article" date="2005" name="Nature">
        <title>The map-based sequence of the rice genome.</title>
        <authorList>
            <consortium name="International rice genome sequencing project (IRGSP)"/>
            <person name="Matsumoto T."/>
            <person name="Wu J."/>
            <person name="Kanamori H."/>
            <person name="Katayose Y."/>
            <person name="Fujisawa M."/>
            <person name="Namiki N."/>
            <person name="Mizuno H."/>
            <person name="Yamamoto K."/>
            <person name="Antonio B.A."/>
            <person name="Baba T."/>
            <person name="Sakata K."/>
            <person name="Nagamura Y."/>
            <person name="Aoki H."/>
            <person name="Arikawa K."/>
            <person name="Arita K."/>
            <person name="Bito T."/>
            <person name="Chiden Y."/>
            <person name="Fujitsuka N."/>
            <person name="Fukunaka R."/>
            <person name="Hamada M."/>
            <person name="Harada C."/>
            <person name="Hayashi A."/>
            <person name="Hijishita S."/>
            <person name="Honda M."/>
            <person name="Hosokawa S."/>
            <person name="Ichikawa Y."/>
            <person name="Idonuma A."/>
            <person name="Iijima M."/>
            <person name="Ikeda M."/>
            <person name="Ikeno M."/>
            <person name="Ito K."/>
            <person name="Ito S."/>
            <person name="Ito T."/>
            <person name="Ito Y."/>
            <person name="Ito Y."/>
            <person name="Iwabuchi A."/>
            <person name="Kamiya K."/>
            <person name="Karasawa W."/>
            <person name="Kurita K."/>
            <person name="Katagiri S."/>
            <person name="Kikuta A."/>
            <person name="Kobayashi H."/>
            <person name="Kobayashi N."/>
            <person name="Machita K."/>
            <person name="Maehara T."/>
            <person name="Masukawa M."/>
            <person name="Mizubayashi T."/>
            <person name="Mukai Y."/>
            <person name="Nagasaki H."/>
            <person name="Nagata Y."/>
            <person name="Naito S."/>
            <person name="Nakashima M."/>
            <person name="Nakama Y."/>
            <person name="Nakamichi Y."/>
            <person name="Nakamura M."/>
            <person name="Meguro A."/>
            <person name="Negishi M."/>
            <person name="Ohta I."/>
            <person name="Ohta T."/>
            <person name="Okamoto M."/>
            <person name="Ono N."/>
            <person name="Saji S."/>
            <person name="Sakaguchi M."/>
            <person name="Sakai K."/>
            <person name="Shibata M."/>
            <person name="Shimokawa T."/>
            <person name="Song J."/>
            <person name="Takazaki Y."/>
            <person name="Terasawa K."/>
            <person name="Tsugane M."/>
            <person name="Tsuji K."/>
            <person name="Ueda S."/>
            <person name="Waki K."/>
            <person name="Yamagata H."/>
            <person name="Yamamoto M."/>
            <person name="Yamamoto S."/>
            <person name="Yamane H."/>
            <person name="Yoshiki S."/>
            <person name="Yoshihara R."/>
            <person name="Yukawa K."/>
            <person name="Zhong H."/>
            <person name="Yano M."/>
            <person name="Yuan Q."/>
            <person name="Ouyang S."/>
            <person name="Liu J."/>
            <person name="Jones K.M."/>
            <person name="Gansberger K."/>
            <person name="Moffat K."/>
            <person name="Hill J."/>
            <person name="Bera J."/>
            <person name="Fadrosh D."/>
            <person name="Jin S."/>
            <person name="Johri S."/>
            <person name="Kim M."/>
            <person name="Overton L."/>
            <person name="Reardon M."/>
            <person name="Tsitrin T."/>
            <person name="Vuong H."/>
            <person name="Weaver B."/>
            <person name="Ciecko A."/>
            <person name="Tallon L."/>
            <person name="Jackson J."/>
            <person name="Pai G."/>
            <person name="Aken S.V."/>
            <person name="Utterback T."/>
            <person name="Reidmuller S."/>
            <person name="Feldblyum T."/>
            <person name="Hsiao J."/>
            <person name="Zismann V."/>
            <person name="Iobst S."/>
            <person name="de Vazeille A.R."/>
            <person name="Buell C.R."/>
            <person name="Ying K."/>
            <person name="Li Y."/>
            <person name="Lu T."/>
            <person name="Huang Y."/>
            <person name="Zhao Q."/>
            <person name="Feng Q."/>
            <person name="Zhang L."/>
            <person name="Zhu J."/>
            <person name="Weng Q."/>
            <person name="Mu J."/>
            <person name="Lu Y."/>
            <person name="Fan D."/>
            <person name="Liu Y."/>
            <person name="Guan J."/>
            <person name="Zhang Y."/>
            <person name="Yu S."/>
            <person name="Liu X."/>
            <person name="Zhang Y."/>
            <person name="Hong G."/>
            <person name="Han B."/>
            <person name="Choisne N."/>
            <person name="Demange N."/>
            <person name="Orjeda G."/>
            <person name="Samain S."/>
            <person name="Cattolico L."/>
            <person name="Pelletier E."/>
            <person name="Couloux A."/>
            <person name="Segurens B."/>
            <person name="Wincker P."/>
            <person name="D'Hont A."/>
            <person name="Scarpelli C."/>
            <person name="Weissenbach J."/>
            <person name="Salanoubat M."/>
            <person name="Quetier F."/>
            <person name="Yu Y."/>
            <person name="Kim H.R."/>
            <person name="Rambo T."/>
            <person name="Currie J."/>
            <person name="Collura K."/>
            <person name="Luo M."/>
            <person name="Yang T."/>
            <person name="Ammiraju J.S.S."/>
            <person name="Engler F."/>
            <person name="Soderlund C."/>
            <person name="Wing R.A."/>
            <person name="Palmer L.E."/>
            <person name="de la Bastide M."/>
            <person name="Spiegel L."/>
            <person name="Nascimento L."/>
            <person name="Zutavern T."/>
            <person name="O'Shaughnessy A."/>
            <person name="Dike S."/>
            <person name="Dedhia N."/>
            <person name="Preston R."/>
            <person name="Balija V."/>
            <person name="McCombie W.R."/>
            <person name="Chow T."/>
            <person name="Chen H."/>
            <person name="Chung M."/>
            <person name="Chen C."/>
            <person name="Shaw J."/>
            <person name="Wu H."/>
            <person name="Hsiao K."/>
            <person name="Chao Y."/>
            <person name="Chu M."/>
            <person name="Cheng C."/>
            <person name="Hour A."/>
            <person name="Lee P."/>
            <person name="Lin S."/>
            <person name="Lin Y."/>
            <person name="Liou J."/>
            <person name="Liu S."/>
            <person name="Hsing Y."/>
            <person name="Raghuvanshi S."/>
            <person name="Mohanty A."/>
            <person name="Bharti A.K."/>
            <person name="Gaur A."/>
            <person name="Gupta V."/>
            <person name="Kumar D."/>
            <person name="Ravi V."/>
            <person name="Vij S."/>
            <person name="Kapur A."/>
            <person name="Khurana P."/>
            <person name="Khurana P."/>
            <person name="Khurana J.P."/>
            <person name="Tyagi A.K."/>
            <person name="Gaikwad K."/>
            <person name="Singh A."/>
            <person name="Dalal V."/>
            <person name="Srivastava S."/>
            <person name="Dixit A."/>
            <person name="Pal A.K."/>
            <person name="Ghazi I.A."/>
            <person name="Yadav M."/>
            <person name="Pandit A."/>
            <person name="Bhargava A."/>
            <person name="Sureshbabu K."/>
            <person name="Batra K."/>
            <person name="Sharma T.R."/>
            <person name="Mohapatra T."/>
            <person name="Singh N.K."/>
            <person name="Messing J."/>
            <person name="Nelson A.B."/>
            <person name="Fuks G."/>
            <person name="Kavchok S."/>
            <person name="Keizer G."/>
            <person name="Linton E."/>
            <person name="Llaca V."/>
            <person name="Song R."/>
            <person name="Tanyolac B."/>
            <person name="Young S."/>
            <person name="Ho-Il K."/>
            <person name="Hahn J.H."/>
            <person name="Sangsakoo G."/>
            <person name="Vanavichit A."/>
            <person name="de Mattos Luiz.A.T."/>
            <person name="Zimmer P.D."/>
            <person name="Malone G."/>
            <person name="Dellagostin O."/>
            <person name="de Oliveira A.C."/>
            <person name="Bevan M."/>
            <person name="Bancroft I."/>
            <person name="Minx P."/>
            <person name="Cordum H."/>
            <person name="Wilson R."/>
            <person name="Cheng Z."/>
            <person name="Jin W."/>
            <person name="Jiang J."/>
            <person name="Leong S.A."/>
            <person name="Iwama H."/>
            <person name="Gojobori T."/>
            <person name="Itoh T."/>
            <person name="Niimura Y."/>
            <person name="Fujii Y."/>
            <person name="Habara T."/>
            <person name="Sakai H."/>
            <person name="Sato Y."/>
            <person name="Wilson G."/>
            <person name="Kumar K."/>
            <person name="McCouch S."/>
            <person name="Juretic N."/>
            <person name="Hoen D."/>
            <person name="Wright S."/>
            <person name="Bruskiewich R."/>
            <person name="Bureau T."/>
            <person name="Miyao A."/>
            <person name="Hirochika H."/>
            <person name="Nishikawa T."/>
            <person name="Kadowaki K."/>
            <person name="Sugiura M."/>
            <person name="Burr B."/>
            <person name="Sasaki T."/>
        </authorList>
    </citation>
    <scope>NUCLEOTIDE SEQUENCE [LARGE SCALE GENOMIC DNA]</scope>
    <source>
        <strain evidence="3">cv. Nipponbare</strain>
    </source>
</reference>
<gene>
    <name evidence="2" type="ordered locus">Os07g0487666</name>
    <name evidence="2" type="ORF">OSNPB_070487666</name>
</gene>
<dbReference type="AlphaFoldDB" id="A0A0P0X657"/>
<name>A0A0P0X657_ORYSJ</name>
<protein>
    <submittedName>
        <fullName evidence="2">Os07g0487666 protein</fullName>
    </submittedName>
</protein>
<proteinExistence type="predicted"/>
<dbReference type="Proteomes" id="UP000059680">
    <property type="component" value="Chromosome 7"/>
</dbReference>
<feature type="region of interest" description="Disordered" evidence="1">
    <location>
        <begin position="1"/>
        <end position="75"/>
    </location>
</feature>